<dbReference type="Proteomes" id="UP001164803">
    <property type="component" value="Chromosome"/>
</dbReference>
<protein>
    <submittedName>
        <fullName evidence="2">Transposase</fullName>
    </submittedName>
</protein>
<keyword evidence="3" id="KW-1185">Reference proteome</keyword>
<gene>
    <name evidence="2" type="ORF">NZD86_19395</name>
</gene>
<evidence type="ECO:0000313" key="2">
    <source>
        <dbReference type="EMBL" id="WAH36367.1"/>
    </source>
</evidence>
<dbReference type="EMBL" id="CP104064">
    <property type="protein sequence ID" value="WAH36367.1"/>
    <property type="molecule type" value="Genomic_DNA"/>
</dbReference>
<evidence type="ECO:0000313" key="3">
    <source>
        <dbReference type="Proteomes" id="UP001164803"/>
    </source>
</evidence>
<accession>A0ABY6Z107</accession>
<proteinExistence type="predicted"/>
<dbReference type="Pfam" id="PF13701">
    <property type="entry name" value="DDE_Tnp_1_4"/>
    <property type="match status" value="1"/>
</dbReference>
<sequence>MGPILNRYGRLNPDSLIVIRGDSGFAVPGLFELAETKGHKYAIRLKSNARLQSIAQVMADPLLNAERLHKRQVHYREFMYQTPVGNMPAGWS</sequence>
<organism evidence="2 3">
    <name type="scientific">Alicyclobacillus dauci</name>
    <dbReference type="NCBI Taxonomy" id="1475485"/>
    <lineage>
        <taxon>Bacteria</taxon>
        <taxon>Bacillati</taxon>
        <taxon>Bacillota</taxon>
        <taxon>Bacilli</taxon>
        <taxon>Bacillales</taxon>
        <taxon>Alicyclobacillaceae</taxon>
        <taxon>Alicyclobacillus</taxon>
    </lineage>
</organism>
<dbReference type="InterPro" id="IPR025668">
    <property type="entry name" value="Tnp_DDE_dom"/>
</dbReference>
<evidence type="ECO:0000259" key="1">
    <source>
        <dbReference type="Pfam" id="PF13701"/>
    </source>
</evidence>
<feature type="domain" description="Transposase DDE" evidence="1">
    <location>
        <begin position="3"/>
        <end position="82"/>
    </location>
</feature>
<dbReference type="RefSeq" id="WP_268043699.1">
    <property type="nucleotide sequence ID" value="NZ_CP104064.1"/>
</dbReference>
<reference evidence="2" key="1">
    <citation type="submission" date="2022-08" db="EMBL/GenBank/DDBJ databases">
        <title>Alicyclobacillus dauci DSM2870, complete genome.</title>
        <authorList>
            <person name="Wang Q."/>
            <person name="Cai R."/>
            <person name="Wang Z."/>
        </authorList>
    </citation>
    <scope>NUCLEOTIDE SEQUENCE</scope>
    <source>
        <strain evidence="2">DSM 28700</strain>
    </source>
</reference>
<name>A0ABY6Z107_9BACL</name>